<dbReference type="GO" id="GO:0003755">
    <property type="term" value="F:peptidyl-prolyl cis-trans isomerase activity"/>
    <property type="evidence" value="ECO:0007669"/>
    <property type="project" value="InterPro"/>
</dbReference>
<evidence type="ECO:0000313" key="3">
    <source>
        <dbReference type="EMBL" id="RVW41619.1"/>
    </source>
</evidence>
<organism evidence="3 4">
    <name type="scientific">Vitis vinifera</name>
    <name type="common">Grape</name>
    <dbReference type="NCBI Taxonomy" id="29760"/>
    <lineage>
        <taxon>Eukaryota</taxon>
        <taxon>Viridiplantae</taxon>
        <taxon>Streptophyta</taxon>
        <taxon>Embryophyta</taxon>
        <taxon>Tracheophyta</taxon>
        <taxon>Spermatophyta</taxon>
        <taxon>Magnoliopsida</taxon>
        <taxon>eudicotyledons</taxon>
        <taxon>Gunneridae</taxon>
        <taxon>Pentapetalae</taxon>
        <taxon>rosids</taxon>
        <taxon>Vitales</taxon>
        <taxon>Vitaceae</taxon>
        <taxon>Viteae</taxon>
        <taxon>Vitis</taxon>
    </lineage>
</organism>
<dbReference type="Gene3D" id="2.40.100.10">
    <property type="entry name" value="Cyclophilin-like"/>
    <property type="match status" value="1"/>
</dbReference>
<proteinExistence type="inferred from homology"/>
<dbReference type="EMBL" id="QGNW01001434">
    <property type="protein sequence ID" value="RVW41619.1"/>
    <property type="molecule type" value="Genomic_DNA"/>
</dbReference>
<gene>
    <name evidence="3" type="primary">CYP20-3_1</name>
    <name evidence="3" type="ORF">CK203_068118</name>
</gene>
<dbReference type="AlphaFoldDB" id="A0A438E1N6"/>
<feature type="domain" description="PPIase cyclophilin-type" evidence="2">
    <location>
        <begin position="1"/>
        <end position="37"/>
    </location>
</feature>
<keyword evidence="3" id="KW-0413">Isomerase</keyword>
<dbReference type="SUPFAM" id="SSF50891">
    <property type="entry name" value="Cyclophilin-like"/>
    <property type="match status" value="1"/>
</dbReference>
<dbReference type="PANTHER" id="PTHR11071">
    <property type="entry name" value="PEPTIDYL-PROLYL CIS-TRANS ISOMERASE"/>
    <property type="match status" value="1"/>
</dbReference>
<reference evidence="3 4" key="1">
    <citation type="journal article" date="2018" name="PLoS Genet.">
        <title>Population sequencing reveals clonal diversity and ancestral inbreeding in the grapevine cultivar Chardonnay.</title>
        <authorList>
            <person name="Roach M.J."/>
            <person name="Johnson D.L."/>
            <person name="Bohlmann J."/>
            <person name="van Vuuren H.J."/>
            <person name="Jones S.J."/>
            <person name="Pretorius I.S."/>
            <person name="Schmidt S.A."/>
            <person name="Borneman A.R."/>
        </authorList>
    </citation>
    <scope>NUCLEOTIDE SEQUENCE [LARGE SCALE GENOMIC DNA]</scope>
    <source>
        <strain evidence="4">cv. Chardonnay</strain>
        <tissue evidence="3">Leaf</tissue>
    </source>
</reference>
<dbReference type="InterPro" id="IPR002130">
    <property type="entry name" value="Cyclophilin-type_PPIase_dom"/>
</dbReference>
<dbReference type="PANTHER" id="PTHR11071:SF420">
    <property type="entry name" value="PEPTIDYL-PROLYL CIS-TRANS ISOMERASE CYP20-3, CHLOROPLASTIC"/>
    <property type="match status" value="1"/>
</dbReference>
<evidence type="ECO:0000313" key="4">
    <source>
        <dbReference type="Proteomes" id="UP000288805"/>
    </source>
</evidence>
<protein>
    <submittedName>
        <fullName evidence="3">Peptidyl-prolyl cis-trans isomerase CYP20-3, chloroplastic</fullName>
    </submittedName>
</protein>
<comment type="similarity">
    <text evidence="1">Belongs to the cyclophilin-type PPIase family.</text>
</comment>
<dbReference type="Proteomes" id="UP000288805">
    <property type="component" value="Unassembled WGS sequence"/>
</dbReference>
<sequence>MIQGGDFTEGDGTGGISIYGSSFEDENFALTHVGPGY</sequence>
<evidence type="ECO:0000256" key="1">
    <source>
        <dbReference type="ARBA" id="ARBA00007365"/>
    </source>
</evidence>
<name>A0A438E1N6_VITVI</name>
<dbReference type="PROSITE" id="PS50072">
    <property type="entry name" value="CSA_PPIASE_2"/>
    <property type="match status" value="1"/>
</dbReference>
<evidence type="ECO:0000259" key="2">
    <source>
        <dbReference type="PROSITE" id="PS50072"/>
    </source>
</evidence>
<comment type="caution">
    <text evidence="3">The sequence shown here is derived from an EMBL/GenBank/DDBJ whole genome shotgun (WGS) entry which is preliminary data.</text>
</comment>
<dbReference type="InterPro" id="IPR029000">
    <property type="entry name" value="Cyclophilin-like_dom_sf"/>
</dbReference>
<accession>A0A438E1N6</accession>